<evidence type="ECO:0000313" key="3">
    <source>
        <dbReference type="EMBL" id="KAL0483136.1"/>
    </source>
</evidence>
<name>A0AAW2Z209_9EUKA</name>
<keyword evidence="1" id="KW-0378">Hydrolase</keyword>
<dbReference type="EC" id="3.1.3.16" evidence="1"/>
<proteinExistence type="inferred from homology"/>
<dbReference type="InterPro" id="IPR001932">
    <property type="entry name" value="PPM-type_phosphatase-like_dom"/>
</dbReference>
<accession>A0AAW2Z209</accession>
<reference evidence="3 4" key="1">
    <citation type="submission" date="2024-03" db="EMBL/GenBank/DDBJ databases">
        <title>The Acrasis kona genome and developmental transcriptomes reveal deep origins of eukaryotic multicellular pathways.</title>
        <authorList>
            <person name="Sheikh S."/>
            <person name="Fu C.-J."/>
            <person name="Brown M.W."/>
            <person name="Baldauf S.L."/>
        </authorList>
    </citation>
    <scope>NUCLEOTIDE SEQUENCE [LARGE SCALE GENOMIC DNA]</scope>
    <source>
        <strain evidence="3 4">ATCC MYA-3509</strain>
    </source>
</reference>
<feature type="domain" description="PPM-type phosphatase" evidence="2">
    <location>
        <begin position="59"/>
        <end position="360"/>
    </location>
</feature>
<dbReference type="PANTHER" id="PTHR12320:SF1">
    <property type="entry name" value="PROTEIN PHOSPHATASE PTC7 HOMOLOG"/>
    <property type="match status" value="1"/>
</dbReference>
<dbReference type="SMART" id="SM00332">
    <property type="entry name" value="PP2Cc"/>
    <property type="match status" value="1"/>
</dbReference>
<comment type="cofactor">
    <cofactor evidence="1">
        <name>Mn(2+)</name>
        <dbReference type="ChEBI" id="CHEBI:29035"/>
    </cofactor>
</comment>
<keyword evidence="1" id="KW-0460">Magnesium</keyword>
<protein>
    <recommendedName>
        <fullName evidence="1">Protein phosphatase</fullName>
        <ecNumber evidence="1">3.1.3.16</ecNumber>
    </recommendedName>
</protein>
<dbReference type="PANTHER" id="PTHR12320">
    <property type="entry name" value="PROTEIN PHOSPHATASE 2C"/>
    <property type="match status" value="1"/>
</dbReference>
<comment type="similarity">
    <text evidence="1">Belongs to the PP2C family.</text>
</comment>
<dbReference type="AlphaFoldDB" id="A0AAW2Z209"/>
<evidence type="ECO:0000259" key="2">
    <source>
        <dbReference type="PROSITE" id="PS51746"/>
    </source>
</evidence>
<comment type="catalytic activity">
    <reaction evidence="1">
        <text>O-phospho-L-seryl-[protein] + H2O = L-seryl-[protein] + phosphate</text>
        <dbReference type="Rhea" id="RHEA:20629"/>
        <dbReference type="Rhea" id="RHEA-COMP:9863"/>
        <dbReference type="Rhea" id="RHEA-COMP:11604"/>
        <dbReference type="ChEBI" id="CHEBI:15377"/>
        <dbReference type="ChEBI" id="CHEBI:29999"/>
        <dbReference type="ChEBI" id="CHEBI:43474"/>
        <dbReference type="ChEBI" id="CHEBI:83421"/>
        <dbReference type="EC" id="3.1.3.16"/>
    </reaction>
</comment>
<dbReference type="InterPro" id="IPR036457">
    <property type="entry name" value="PPM-type-like_dom_sf"/>
</dbReference>
<dbReference type="InterPro" id="IPR039123">
    <property type="entry name" value="PPTC7"/>
</dbReference>
<dbReference type="GO" id="GO:0046872">
    <property type="term" value="F:metal ion binding"/>
    <property type="evidence" value="ECO:0007669"/>
    <property type="project" value="UniProtKB-UniRule"/>
</dbReference>
<keyword evidence="1" id="KW-0479">Metal-binding</keyword>
<dbReference type="Pfam" id="PF07228">
    <property type="entry name" value="SpoIIE"/>
    <property type="match status" value="1"/>
</dbReference>
<sequence length="379" mass="41731">MIEPVHDNTSFNRLNIIASHINNSEVIEDIESFDPSSPVILKPTSKLTPKACVRYNNADIGVYCKRKAVCDKRTHPTGEDAYMFANNVKMTAIGVADGVGGWSEYNIDPSIVSLQLMQNCKQLFSSEQPNVKEDATQERLMEVETISHMSVPMPKRVLIDAYSMLSTQKFVEAGSTTACVVTIDDSLNLSYANIGDSGFIVIRPSTGETIFRSREQQHYFNAPFQLAVIPPHIYQFCDPSLLLTDSPNDAESETNVVQLQDGDVIVMSTDGLLDNLFDHEIIKIVQNHYIDEQETSSFALAKKLVQQARLRFDADQILDNHTPFSLGAEQFLLSTGAININQCIAKQGKPDDVTCVVCVVGNCSPPVSPCASLGEDVSC</sequence>
<dbReference type="Proteomes" id="UP001431209">
    <property type="component" value="Unassembled WGS sequence"/>
</dbReference>
<comment type="cofactor">
    <cofactor evidence="1">
        <name>Mg(2+)</name>
        <dbReference type="ChEBI" id="CHEBI:18420"/>
    </cofactor>
</comment>
<keyword evidence="4" id="KW-1185">Reference proteome</keyword>
<dbReference type="PROSITE" id="PS51746">
    <property type="entry name" value="PPM_2"/>
    <property type="match status" value="1"/>
</dbReference>
<dbReference type="EMBL" id="JAOPGA020000939">
    <property type="protein sequence ID" value="KAL0483136.1"/>
    <property type="molecule type" value="Genomic_DNA"/>
</dbReference>
<comment type="caution">
    <text evidence="3">The sequence shown here is derived from an EMBL/GenBank/DDBJ whole genome shotgun (WGS) entry which is preliminary data.</text>
</comment>
<keyword evidence="1" id="KW-0904">Protein phosphatase</keyword>
<organism evidence="3 4">
    <name type="scientific">Acrasis kona</name>
    <dbReference type="NCBI Taxonomy" id="1008807"/>
    <lineage>
        <taxon>Eukaryota</taxon>
        <taxon>Discoba</taxon>
        <taxon>Heterolobosea</taxon>
        <taxon>Tetramitia</taxon>
        <taxon>Eutetramitia</taxon>
        <taxon>Acrasidae</taxon>
        <taxon>Acrasis</taxon>
    </lineage>
</organism>
<dbReference type="SUPFAM" id="SSF81606">
    <property type="entry name" value="PP2C-like"/>
    <property type="match status" value="1"/>
</dbReference>
<dbReference type="GO" id="GO:0004722">
    <property type="term" value="F:protein serine/threonine phosphatase activity"/>
    <property type="evidence" value="ECO:0007669"/>
    <property type="project" value="UniProtKB-EC"/>
</dbReference>
<dbReference type="Gene3D" id="3.60.40.10">
    <property type="entry name" value="PPM-type phosphatase domain"/>
    <property type="match status" value="1"/>
</dbReference>
<evidence type="ECO:0000313" key="4">
    <source>
        <dbReference type="Proteomes" id="UP001431209"/>
    </source>
</evidence>
<comment type="catalytic activity">
    <reaction evidence="1">
        <text>O-phospho-L-threonyl-[protein] + H2O = L-threonyl-[protein] + phosphate</text>
        <dbReference type="Rhea" id="RHEA:47004"/>
        <dbReference type="Rhea" id="RHEA-COMP:11060"/>
        <dbReference type="Rhea" id="RHEA-COMP:11605"/>
        <dbReference type="ChEBI" id="CHEBI:15377"/>
        <dbReference type="ChEBI" id="CHEBI:30013"/>
        <dbReference type="ChEBI" id="CHEBI:43474"/>
        <dbReference type="ChEBI" id="CHEBI:61977"/>
        <dbReference type="EC" id="3.1.3.16"/>
    </reaction>
</comment>
<evidence type="ECO:0000256" key="1">
    <source>
        <dbReference type="RuleBase" id="RU366020"/>
    </source>
</evidence>
<keyword evidence="1" id="KW-0464">Manganese</keyword>
<gene>
    <name evidence="3" type="ORF">AKO1_014801</name>
</gene>